<comment type="caution">
    <text evidence="2">The sequence shown here is derived from an EMBL/GenBank/DDBJ whole genome shotgun (WGS) entry which is preliminary data.</text>
</comment>
<proteinExistence type="predicted"/>
<organism evidence="2 3">
    <name type="scientific">Ceratitis capitata</name>
    <name type="common">Mediterranean fruit fly</name>
    <name type="synonym">Tephritis capitata</name>
    <dbReference type="NCBI Taxonomy" id="7213"/>
    <lineage>
        <taxon>Eukaryota</taxon>
        <taxon>Metazoa</taxon>
        <taxon>Ecdysozoa</taxon>
        <taxon>Arthropoda</taxon>
        <taxon>Hexapoda</taxon>
        <taxon>Insecta</taxon>
        <taxon>Pterygota</taxon>
        <taxon>Neoptera</taxon>
        <taxon>Endopterygota</taxon>
        <taxon>Diptera</taxon>
        <taxon>Brachycera</taxon>
        <taxon>Muscomorpha</taxon>
        <taxon>Tephritoidea</taxon>
        <taxon>Tephritidae</taxon>
        <taxon>Ceratitis</taxon>
        <taxon>Ceratitis</taxon>
    </lineage>
</organism>
<feature type="transmembrane region" description="Helical" evidence="1">
    <location>
        <begin position="94"/>
        <end position="114"/>
    </location>
</feature>
<dbReference type="EMBL" id="CAJHJT010000056">
    <property type="protein sequence ID" value="CAD7013265.1"/>
    <property type="molecule type" value="Genomic_DNA"/>
</dbReference>
<reference evidence="2" key="1">
    <citation type="submission" date="2020-11" db="EMBL/GenBank/DDBJ databases">
        <authorList>
            <person name="Whitehead M."/>
        </authorList>
    </citation>
    <scope>NUCLEOTIDE SEQUENCE</scope>
    <source>
        <strain evidence="2">EGII</strain>
    </source>
</reference>
<gene>
    <name evidence="2" type="ORF">CCAP1982_LOCUS21336</name>
</gene>
<dbReference type="AlphaFoldDB" id="A0A811VBK0"/>
<accession>A0A811VBK0</accession>
<feature type="transmembrane region" description="Helical" evidence="1">
    <location>
        <begin position="31"/>
        <end position="56"/>
    </location>
</feature>
<evidence type="ECO:0000256" key="1">
    <source>
        <dbReference type="SAM" id="Phobius"/>
    </source>
</evidence>
<evidence type="ECO:0000313" key="2">
    <source>
        <dbReference type="EMBL" id="CAD7013265.1"/>
    </source>
</evidence>
<sequence>MTVQEWRWAHMSSIACAYVGVVVLKSITLDAYMYVIVCVSAFCNITSVCIGFMILATPAYLYTHPPTTTPPHPTRAPMLAASKYSIQNMFTHTLAYIAAAAAAAFFQLHLYCLVQSFMQFLLYLLFLECDIIQ</sequence>
<name>A0A811VBK0_CERCA</name>
<evidence type="ECO:0000313" key="3">
    <source>
        <dbReference type="Proteomes" id="UP000606786"/>
    </source>
</evidence>
<dbReference type="Proteomes" id="UP000606786">
    <property type="component" value="Unassembled WGS sequence"/>
</dbReference>
<feature type="transmembrane region" description="Helical" evidence="1">
    <location>
        <begin position="6"/>
        <end position="24"/>
    </location>
</feature>
<keyword evidence="1" id="KW-0472">Membrane</keyword>
<protein>
    <submittedName>
        <fullName evidence="2">(Mediterranean fruit fly) hypothetical protein</fullName>
    </submittedName>
</protein>
<keyword evidence="1" id="KW-1133">Transmembrane helix</keyword>
<keyword evidence="3" id="KW-1185">Reference proteome</keyword>
<keyword evidence="1" id="KW-0812">Transmembrane</keyword>